<dbReference type="GO" id="GO:0140563">
    <property type="term" value="F:UDP-D-xylose:beta-D-glucoside alpha-1,3-D-xylosyltransferase activity"/>
    <property type="evidence" value="ECO:0007669"/>
    <property type="project" value="UniProtKB-EC"/>
</dbReference>
<evidence type="ECO:0000256" key="3">
    <source>
        <dbReference type="ARBA" id="ARBA00022676"/>
    </source>
</evidence>
<dbReference type="Gene3D" id="3.90.550.10">
    <property type="entry name" value="Spore Coat Polysaccharide Biosynthesis Protein SpsA, Chain A"/>
    <property type="match status" value="1"/>
</dbReference>
<evidence type="ECO:0000256" key="7">
    <source>
        <dbReference type="ARBA" id="ARBA00022989"/>
    </source>
</evidence>
<sequence length="405" mass="46958">MKFTIKRLFCAFIGAVIIVLASLILSANNFYFNILYSKSVATNFMRNAEINRNIISPITLRHKKANSFYGSNATHIFNISNSSPFGDANERMLLCMVCCGEARLEETQTSLKSAVLFSSSPLTLLVFTQPQHFHVFNSMVKSWPTSVQQRVKLSLKEVRYPDDVVEDEWRKMFVQCASLRLFLPMMLPKIRALLYVDTDVLFLSPVEGLWRHLRAMNSSQLAAVAPEHQDLATGWYNRFAKHPYYGKLGINSGVMLMNLSRMREFGWSEYIVPLKEQYEQQLRWGDQDLLNILFHFHPELVYVWDCSYNYRPDHCMYSSACDAAEGPGIRVLHANRRAAFTDKFPPFTHIYQAMKKFVVGRDSMYNDLYKPLLLKLSLRPDAQCSLTPHIYLHQLQLYTRQLEQE</sequence>
<reference evidence="13" key="1">
    <citation type="journal article" date="2018" name="Biosci. Biotechnol. Biochem.">
        <title>Polysaccharide hydrolase of the hadal zone amphipods Hirondellea gigas.</title>
        <authorList>
            <person name="Kobayashi H."/>
            <person name="Nagahama T."/>
            <person name="Arai W."/>
            <person name="Sasagawa Y."/>
            <person name="Umeda M."/>
            <person name="Hayashi T."/>
            <person name="Nikaido I."/>
            <person name="Watanabe H."/>
            <person name="Oguri K."/>
            <person name="Kitazato H."/>
            <person name="Fujioka K."/>
            <person name="Kido Y."/>
            <person name="Takami H."/>
        </authorList>
    </citation>
    <scope>NUCLEOTIDE SEQUENCE</scope>
    <source>
        <tissue evidence="13">Whole body</tissue>
    </source>
</reference>
<dbReference type="GO" id="GO:0016266">
    <property type="term" value="P:protein O-linked glycosylation via N-acetyl-galactosamine"/>
    <property type="evidence" value="ECO:0007669"/>
    <property type="project" value="TreeGrafter"/>
</dbReference>
<dbReference type="Pfam" id="PF01501">
    <property type="entry name" value="Glyco_transf_8"/>
    <property type="match status" value="1"/>
</dbReference>
<evidence type="ECO:0000313" key="13">
    <source>
        <dbReference type="EMBL" id="LAB70449.1"/>
    </source>
</evidence>
<keyword evidence="9" id="KW-0325">Glycoprotein</keyword>
<evidence type="ECO:0000256" key="5">
    <source>
        <dbReference type="ARBA" id="ARBA00022692"/>
    </source>
</evidence>
<evidence type="ECO:0000256" key="12">
    <source>
        <dbReference type="ARBA" id="ARBA00049181"/>
    </source>
</evidence>
<keyword evidence="7" id="KW-1133">Transmembrane helix</keyword>
<dbReference type="SUPFAM" id="SSF53448">
    <property type="entry name" value="Nucleotide-diphospho-sugar transferases"/>
    <property type="match status" value="1"/>
</dbReference>
<keyword evidence="3" id="KW-0328">Glycosyltransferase</keyword>
<accession>A0A2P2I8W3</accession>
<evidence type="ECO:0000256" key="9">
    <source>
        <dbReference type="ARBA" id="ARBA00023180"/>
    </source>
</evidence>
<evidence type="ECO:0000256" key="2">
    <source>
        <dbReference type="ARBA" id="ARBA00006351"/>
    </source>
</evidence>
<evidence type="ECO:0000256" key="6">
    <source>
        <dbReference type="ARBA" id="ARBA00022968"/>
    </source>
</evidence>
<dbReference type="InterPro" id="IPR002495">
    <property type="entry name" value="Glyco_trans_8"/>
</dbReference>
<evidence type="ECO:0000256" key="10">
    <source>
        <dbReference type="ARBA" id="ARBA00037301"/>
    </source>
</evidence>
<dbReference type="PANTHER" id="PTHR46012">
    <property type="entry name" value="IP22168P"/>
    <property type="match status" value="1"/>
</dbReference>
<evidence type="ECO:0000256" key="8">
    <source>
        <dbReference type="ARBA" id="ARBA00023136"/>
    </source>
</evidence>
<comment type="function">
    <text evidence="10">Glycosyltransferase which elongates the O-linked glucose attached to EGF-like repeats in the extracellular domain of Notch proteins by catalyzing the addition of xylose.</text>
</comment>
<dbReference type="EMBL" id="IACF01004861">
    <property type="protein sequence ID" value="LAB70449.1"/>
    <property type="molecule type" value="mRNA"/>
</dbReference>
<keyword evidence="6" id="KW-0735">Signal-anchor</keyword>
<dbReference type="PANTHER" id="PTHR46012:SF2">
    <property type="entry name" value="IP22168P"/>
    <property type="match status" value="1"/>
</dbReference>
<organism evidence="13">
    <name type="scientific">Hirondellea gigas</name>
    <dbReference type="NCBI Taxonomy" id="1518452"/>
    <lineage>
        <taxon>Eukaryota</taxon>
        <taxon>Metazoa</taxon>
        <taxon>Ecdysozoa</taxon>
        <taxon>Arthropoda</taxon>
        <taxon>Crustacea</taxon>
        <taxon>Multicrustacea</taxon>
        <taxon>Malacostraca</taxon>
        <taxon>Eumalacostraca</taxon>
        <taxon>Peracarida</taxon>
        <taxon>Amphipoda</taxon>
        <taxon>Amphilochidea</taxon>
        <taxon>Lysianassida</taxon>
        <taxon>Lysianassidira</taxon>
        <taxon>Lysianassoidea</taxon>
        <taxon>Lysianassidae</taxon>
        <taxon>Hirondellea</taxon>
    </lineage>
</organism>
<dbReference type="AlphaFoldDB" id="A0A2P2I8W3"/>
<protein>
    <recommendedName>
        <fullName evidence="11">UDP-D-xylose:beta-D-glucoside alpha-1,3-D-xylosyltransferase</fullName>
        <ecNumber evidence="11">2.4.2.42</ecNumber>
    </recommendedName>
</protein>
<dbReference type="EC" id="2.4.2.42" evidence="11"/>
<keyword evidence="4 13" id="KW-0808">Transferase</keyword>
<proteinExistence type="evidence at transcript level"/>
<comment type="similarity">
    <text evidence="2">Belongs to the glycosyltransferase 8 family.</text>
</comment>
<keyword evidence="5" id="KW-0812">Transmembrane</keyword>
<keyword evidence="8" id="KW-0472">Membrane</keyword>
<name>A0A2P2I8W3_9CRUS</name>
<comment type="subcellular location">
    <subcellularLocation>
        <location evidence="1">Membrane</location>
        <topology evidence="1">Single-pass type II membrane protein</topology>
    </subcellularLocation>
</comment>
<dbReference type="InterPro" id="IPR029044">
    <property type="entry name" value="Nucleotide-diphossugar_trans"/>
</dbReference>
<evidence type="ECO:0000256" key="1">
    <source>
        <dbReference type="ARBA" id="ARBA00004606"/>
    </source>
</evidence>
<comment type="catalytic activity">
    <reaction evidence="12">
        <text>3-O-(beta-D-glucosyl)-L-seryl-[EGF-like domain protein] + UDP-alpha-D-xylose = 3-O-[alpha-D-xylosyl-(1-&gt;3)-beta-D-glucosyl]-L-seryl-[EGF-like domain protein] + UDP + H(+)</text>
        <dbReference type="Rhea" id="RHEA:56064"/>
        <dbReference type="Rhea" id="RHEA-COMP:14610"/>
        <dbReference type="Rhea" id="RHEA-COMP:14611"/>
        <dbReference type="ChEBI" id="CHEBI:15378"/>
        <dbReference type="ChEBI" id="CHEBI:57632"/>
        <dbReference type="ChEBI" id="CHEBI:58223"/>
        <dbReference type="ChEBI" id="CHEBI:140575"/>
        <dbReference type="ChEBI" id="CHEBI:140576"/>
        <dbReference type="EC" id="2.4.2.42"/>
    </reaction>
</comment>
<dbReference type="GO" id="GO:0016020">
    <property type="term" value="C:membrane"/>
    <property type="evidence" value="ECO:0007669"/>
    <property type="project" value="UniProtKB-SubCell"/>
</dbReference>
<evidence type="ECO:0000256" key="4">
    <source>
        <dbReference type="ARBA" id="ARBA00022679"/>
    </source>
</evidence>
<evidence type="ECO:0000256" key="11">
    <source>
        <dbReference type="ARBA" id="ARBA00038854"/>
    </source>
</evidence>
<dbReference type="InterPro" id="IPR051993">
    <property type="entry name" value="Glycosyltransferase_8"/>
</dbReference>